<feature type="compositionally biased region" description="Low complexity" evidence="4">
    <location>
        <begin position="190"/>
        <end position="202"/>
    </location>
</feature>
<keyword evidence="5" id="KW-0647">Proteasome</keyword>
<dbReference type="PROSITE" id="PS50088">
    <property type="entry name" value="ANK_REPEAT"/>
    <property type="match status" value="1"/>
</dbReference>
<dbReference type="OrthoDB" id="417263at2759"/>
<sequence length="836" mass="93506">MPTNAVAKLVQRCLADVARKPVENVDIYIADEVTTWHLALHFPPEAPFTGGSGCVLKASSFSLYATLTFGPDFPARPPKFKFESKWINHQHLWGDRICHSLLSDDFLDFFRERRTHSTSLWNASCALSDEEGLGGMPRYLQILREFLGCDSDYDEEQHVKYDASSLEADVATQRSFKPEWWEESSRLEPEASAATPPEAEAAQSKEEVWGVDFFSKEIREPSVALTNAGLRFFAMYAVPLDTVLDMVEMKTFEELSREHGIVEFDEKHGDCMFISHQWASADHPDPELHQLRVLQEAMKNILRGSSARISPNIVIELCGLATAVSSSRLTERRLFVWYDAFLLFEFFGAGTIGREFVWQMSEDYFCCPQNSASAEDRRMAIRSIPSYVERCQHFVILCPPVRHAEHQSLLSKTTWATRGWCRLELVVRHLSARSSQAIEVTSSSRLTLASMFDWVLEPVGEGLFTVEEDVKHVRPVLHGLVKEKLLAYLRTGKLHYYRALWNLQTVVLRNLQVESVLDLIPGMESDILDPAHYSTEEFMYQNGFRRIDERDASGWTPLCYAALGGSPLQVSALLEARADANDAIRIKGPQFMNFGNNATALSICIFLKHNEAAKVLLSYRADPETRDSYGGTAMHRAASGRNQEGIHLLREHGANVQVATVTGHLPFLFTTGGGSRGISVLKELLLDTPKAEIVCSLPAVFLFGGGEPGIVATLIEAEADLNLQVPAFRFLSLQNAIFTWYGLRHRWCESTLSMFAHHYRGATPLMLSIITCSFQAAAVLVSAGARTDLVNARGLSSKDLAEAMSAPQYLQQGLSGDLAACEAVVQEHSDQFWLCM</sequence>
<feature type="region of interest" description="Disordered" evidence="4">
    <location>
        <begin position="181"/>
        <end position="204"/>
    </location>
</feature>
<dbReference type="Gene3D" id="1.25.40.20">
    <property type="entry name" value="Ankyrin repeat-containing domain"/>
    <property type="match status" value="2"/>
</dbReference>
<dbReference type="InterPro" id="IPR036770">
    <property type="entry name" value="Ankyrin_rpt-contain_sf"/>
</dbReference>
<dbReference type="PANTHER" id="PTHR24171">
    <property type="entry name" value="ANKYRIN REPEAT DOMAIN-CONTAINING PROTEIN 39-RELATED"/>
    <property type="match status" value="1"/>
</dbReference>
<dbReference type="GO" id="GO:0085020">
    <property type="term" value="P:protein K6-linked ubiquitination"/>
    <property type="evidence" value="ECO:0007669"/>
    <property type="project" value="TreeGrafter"/>
</dbReference>
<comment type="caution">
    <text evidence="5">The sequence shown here is derived from an EMBL/GenBank/DDBJ whole genome shotgun (WGS) entry which is preliminary data.</text>
</comment>
<evidence type="ECO:0000256" key="4">
    <source>
        <dbReference type="SAM" id="MobiDB-lite"/>
    </source>
</evidence>
<dbReference type="SUPFAM" id="SSF48403">
    <property type="entry name" value="Ankyrin repeat"/>
    <property type="match status" value="1"/>
</dbReference>
<dbReference type="InterPro" id="IPR002110">
    <property type="entry name" value="Ankyrin_rpt"/>
</dbReference>
<dbReference type="CDD" id="cd00195">
    <property type="entry name" value="UBCc_UEV"/>
    <property type="match status" value="1"/>
</dbReference>
<gene>
    <name evidence="5" type="primary">Psmd10</name>
    <name evidence="5" type="ORF">AK812_SmicGene11423</name>
</gene>
<keyword evidence="6" id="KW-1185">Reference proteome</keyword>
<evidence type="ECO:0000313" key="5">
    <source>
        <dbReference type="EMBL" id="OLQ05402.1"/>
    </source>
</evidence>
<dbReference type="EMBL" id="LSRX01000186">
    <property type="protein sequence ID" value="OLQ05402.1"/>
    <property type="molecule type" value="Genomic_DNA"/>
</dbReference>
<proteinExistence type="predicted"/>
<dbReference type="Gene3D" id="3.10.110.10">
    <property type="entry name" value="Ubiquitin Conjugating Enzyme"/>
    <property type="match status" value="1"/>
</dbReference>
<evidence type="ECO:0000256" key="1">
    <source>
        <dbReference type="ARBA" id="ARBA00022737"/>
    </source>
</evidence>
<accession>A0A1Q9EDB0</accession>
<dbReference type="Proteomes" id="UP000186817">
    <property type="component" value="Unassembled WGS sequence"/>
</dbReference>
<dbReference type="SMART" id="SM00248">
    <property type="entry name" value="ANK"/>
    <property type="match status" value="4"/>
</dbReference>
<dbReference type="PANTHER" id="PTHR24171:SF8">
    <property type="entry name" value="BRCA1-ASSOCIATED RING DOMAIN PROTEIN 1"/>
    <property type="match status" value="1"/>
</dbReference>
<dbReference type="AlphaFoldDB" id="A0A1Q9EDB0"/>
<evidence type="ECO:0000256" key="2">
    <source>
        <dbReference type="ARBA" id="ARBA00023043"/>
    </source>
</evidence>
<protein>
    <submittedName>
        <fullName evidence="5">26S proteasome non-ATPase regulatory subunit 10</fullName>
    </submittedName>
</protein>
<dbReference type="InterPro" id="IPR016135">
    <property type="entry name" value="UBQ-conjugating_enzyme/RWD"/>
</dbReference>
<evidence type="ECO:0000256" key="3">
    <source>
        <dbReference type="PROSITE-ProRule" id="PRU00023"/>
    </source>
</evidence>
<dbReference type="SUPFAM" id="SSF54495">
    <property type="entry name" value="UBC-like"/>
    <property type="match status" value="1"/>
</dbReference>
<name>A0A1Q9EDB0_SYMMI</name>
<feature type="repeat" description="ANK" evidence="3">
    <location>
        <begin position="629"/>
        <end position="661"/>
    </location>
</feature>
<dbReference type="GO" id="GO:0004842">
    <property type="term" value="F:ubiquitin-protein transferase activity"/>
    <property type="evidence" value="ECO:0007669"/>
    <property type="project" value="TreeGrafter"/>
</dbReference>
<dbReference type="GO" id="GO:0000502">
    <property type="term" value="C:proteasome complex"/>
    <property type="evidence" value="ECO:0007669"/>
    <property type="project" value="UniProtKB-KW"/>
</dbReference>
<keyword evidence="2 3" id="KW-0040">ANK repeat</keyword>
<keyword evidence="1" id="KW-0677">Repeat</keyword>
<dbReference type="Pfam" id="PF12796">
    <property type="entry name" value="Ank_2"/>
    <property type="match status" value="1"/>
</dbReference>
<evidence type="ECO:0000313" key="6">
    <source>
        <dbReference type="Proteomes" id="UP000186817"/>
    </source>
</evidence>
<organism evidence="5 6">
    <name type="scientific">Symbiodinium microadriaticum</name>
    <name type="common">Dinoflagellate</name>
    <name type="synonym">Zooxanthella microadriatica</name>
    <dbReference type="NCBI Taxonomy" id="2951"/>
    <lineage>
        <taxon>Eukaryota</taxon>
        <taxon>Sar</taxon>
        <taxon>Alveolata</taxon>
        <taxon>Dinophyceae</taxon>
        <taxon>Suessiales</taxon>
        <taxon>Symbiodiniaceae</taxon>
        <taxon>Symbiodinium</taxon>
    </lineage>
</organism>
<reference evidence="5 6" key="1">
    <citation type="submission" date="2016-02" db="EMBL/GenBank/DDBJ databases">
        <title>Genome analysis of coral dinoflagellate symbionts highlights evolutionary adaptations to a symbiotic lifestyle.</title>
        <authorList>
            <person name="Aranda M."/>
            <person name="Li Y."/>
            <person name="Liew Y.J."/>
            <person name="Baumgarten S."/>
            <person name="Simakov O."/>
            <person name="Wilson M."/>
            <person name="Piel J."/>
            <person name="Ashoor H."/>
            <person name="Bougouffa S."/>
            <person name="Bajic V.B."/>
            <person name="Ryu T."/>
            <person name="Ravasi T."/>
            <person name="Bayer T."/>
            <person name="Micklem G."/>
            <person name="Kim H."/>
            <person name="Bhak J."/>
            <person name="Lajeunesse T.C."/>
            <person name="Voolstra C.R."/>
        </authorList>
    </citation>
    <scope>NUCLEOTIDE SEQUENCE [LARGE SCALE GENOMIC DNA]</scope>
    <source>
        <strain evidence="5 6">CCMP2467</strain>
    </source>
</reference>